<comment type="subcellular location">
    <subcellularLocation>
        <location evidence="1">Membrane</location>
        <topology evidence="1">Multi-pass membrane protein</topology>
    </subcellularLocation>
</comment>
<evidence type="ECO:0000256" key="5">
    <source>
        <dbReference type="RuleBase" id="RU003375"/>
    </source>
</evidence>
<evidence type="ECO:0000256" key="2">
    <source>
        <dbReference type="ARBA" id="ARBA00022692"/>
    </source>
</evidence>
<dbReference type="InterPro" id="IPR035973">
    <property type="entry name" value="Cyt_c_oxidase_su3-like_sf"/>
</dbReference>
<evidence type="ECO:0000256" key="4">
    <source>
        <dbReference type="ARBA" id="ARBA00023136"/>
    </source>
</evidence>
<keyword evidence="9" id="KW-1185">Reference proteome</keyword>
<dbReference type="SUPFAM" id="SSF81452">
    <property type="entry name" value="Cytochrome c oxidase subunit III-like"/>
    <property type="match status" value="1"/>
</dbReference>
<dbReference type="InterPro" id="IPR013833">
    <property type="entry name" value="Cyt_c_oxidase_su3_a-hlx"/>
</dbReference>
<feature type="transmembrane region" description="Helical" evidence="6">
    <location>
        <begin position="44"/>
        <end position="65"/>
    </location>
</feature>
<proteinExistence type="inferred from homology"/>
<evidence type="ECO:0000256" key="1">
    <source>
        <dbReference type="ARBA" id="ARBA00004141"/>
    </source>
</evidence>
<dbReference type="Pfam" id="PF00510">
    <property type="entry name" value="COX3"/>
    <property type="match status" value="1"/>
</dbReference>
<comment type="similarity">
    <text evidence="5">Belongs to the cytochrome c oxidase subunit 3 family.</text>
</comment>
<dbReference type="GO" id="GO:0004129">
    <property type="term" value="F:cytochrome-c oxidase activity"/>
    <property type="evidence" value="ECO:0007669"/>
    <property type="project" value="InterPro"/>
</dbReference>
<gene>
    <name evidence="8" type="ORF">ALC53_06680</name>
</gene>
<dbReference type="InterPro" id="IPR000298">
    <property type="entry name" value="Cyt_c_oxidase-like_su3"/>
</dbReference>
<dbReference type="EMBL" id="KQ976505">
    <property type="protein sequence ID" value="KYM82854.1"/>
    <property type="molecule type" value="Genomic_DNA"/>
</dbReference>
<name>A0A151I3E6_9HYME</name>
<accession>A0A151I3E6</accession>
<keyword evidence="2 5" id="KW-0812">Transmembrane</keyword>
<feature type="transmembrane region" description="Helical" evidence="6">
    <location>
        <begin position="12"/>
        <end position="37"/>
    </location>
</feature>
<organism evidence="8 9">
    <name type="scientific">Atta colombica</name>
    <dbReference type="NCBI Taxonomy" id="520822"/>
    <lineage>
        <taxon>Eukaryota</taxon>
        <taxon>Metazoa</taxon>
        <taxon>Ecdysozoa</taxon>
        <taxon>Arthropoda</taxon>
        <taxon>Hexapoda</taxon>
        <taxon>Insecta</taxon>
        <taxon>Pterygota</taxon>
        <taxon>Neoptera</taxon>
        <taxon>Endopterygota</taxon>
        <taxon>Hymenoptera</taxon>
        <taxon>Apocrita</taxon>
        <taxon>Aculeata</taxon>
        <taxon>Formicoidea</taxon>
        <taxon>Formicidae</taxon>
        <taxon>Myrmicinae</taxon>
        <taxon>Atta</taxon>
    </lineage>
</organism>
<evidence type="ECO:0000256" key="6">
    <source>
        <dbReference type="SAM" id="Phobius"/>
    </source>
</evidence>
<protein>
    <recommendedName>
        <fullName evidence="5">Cytochrome c oxidase subunit 3</fullName>
    </recommendedName>
</protein>
<evidence type="ECO:0000259" key="7">
    <source>
        <dbReference type="PROSITE" id="PS50253"/>
    </source>
</evidence>
<evidence type="ECO:0000313" key="8">
    <source>
        <dbReference type="EMBL" id="KYM82854.1"/>
    </source>
</evidence>
<reference evidence="8 9" key="1">
    <citation type="submission" date="2015-09" db="EMBL/GenBank/DDBJ databases">
        <title>Atta colombica WGS genome.</title>
        <authorList>
            <person name="Nygaard S."/>
            <person name="Hu H."/>
            <person name="Boomsma J."/>
            <person name="Zhang G."/>
        </authorList>
    </citation>
    <scope>NUCLEOTIDE SEQUENCE [LARGE SCALE GENOMIC DNA]</scope>
    <source>
        <strain evidence="8">Treedump-2</strain>
        <tissue evidence="8">Whole body</tissue>
    </source>
</reference>
<dbReference type="Gene3D" id="1.20.120.80">
    <property type="entry name" value="Cytochrome c oxidase, subunit III, four-helix bundle"/>
    <property type="match status" value="1"/>
</dbReference>
<comment type="function">
    <text evidence="5">Component of the cytochrome c oxidase, the last enzyme in the mitochondrial electron transport chain which drives oxidative phosphorylation. The respiratory chain contains 3 multisubunit complexes succinate dehydrogenase (complex II, CII), ubiquinol-cytochrome c oxidoreductase (cytochrome b-c1 complex, complex III, CIII) and cytochrome c oxidase (complex IV, CIV), that cooperate to transfer electrons derived from NADH and succinate to molecular oxygen, creating an electrochemical gradient over the inner membrane that drives transmembrane transport and the ATP synthase. Cytochrome c oxidase is the component of the respiratory chain that catalyzes the reduction of oxygen to water. Electrons originating from reduced cytochrome c in the intermembrane space (IMS) are transferred via the dinuclear copper A center (CU(A)) of subunit 2 and heme A of subunit 1 to the active site in subunit 1, a binuclear center (BNC) formed by heme A3 and copper B (CU(B)). The BNC reduces molecular oxygen to 2 water molecules using 4 electrons from cytochrome c in the IMS and 4 protons from the mitochondrial matrix.</text>
</comment>
<keyword evidence="5" id="KW-0496">Mitochondrion</keyword>
<feature type="transmembrane region" description="Helical" evidence="6">
    <location>
        <begin position="71"/>
        <end position="90"/>
    </location>
</feature>
<keyword evidence="4 6" id="KW-0472">Membrane</keyword>
<dbReference type="GO" id="GO:0022904">
    <property type="term" value="P:respiratory electron transport chain"/>
    <property type="evidence" value="ECO:0007669"/>
    <property type="project" value="InterPro"/>
</dbReference>
<dbReference type="Proteomes" id="UP000078540">
    <property type="component" value="Unassembled WGS sequence"/>
</dbReference>
<dbReference type="PROSITE" id="PS50253">
    <property type="entry name" value="COX3"/>
    <property type="match status" value="1"/>
</dbReference>
<dbReference type="AlphaFoldDB" id="A0A151I3E6"/>
<keyword evidence="3 6" id="KW-1133">Transmembrane helix</keyword>
<dbReference type="GO" id="GO:0016020">
    <property type="term" value="C:membrane"/>
    <property type="evidence" value="ECO:0007669"/>
    <property type="project" value="UniProtKB-SubCell"/>
</dbReference>
<feature type="domain" description="Heme-copper oxidase subunit III family profile" evidence="7">
    <location>
        <begin position="29"/>
        <end position="106"/>
    </location>
</feature>
<evidence type="ECO:0000256" key="3">
    <source>
        <dbReference type="ARBA" id="ARBA00022989"/>
    </source>
</evidence>
<evidence type="ECO:0000313" key="9">
    <source>
        <dbReference type="Proteomes" id="UP000078540"/>
    </source>
</evidence>
<dbReference type="STRING" id="520822.A0A151I3E6"/>
<sequence>MGLILYRIINYLNILLIHLTHPELLFTNTIILIPFIVIIKSISLIICPLTLFILTANIIAGHLLLTLLGFQGIHVIIGTLFLSICLIRLYKIHFSSYHHFRLETAS</sequence>